<name>A0ABN0UBK6_9PSEU</name>
<comment type="caution">
    <text evidence="2">The sequence shown here is derived from an EMBL/GenBank/DDBJ whole genome shotgun (WGS) entry which is preliminary data.</text>
</comment>
<organism evidence="2 3">
    <name type="scientific">Saccharothrix mutabilis subsp. mutabilis</name>
    <dbReference type="NCBI Taxonomy" id="66855"/>
    <lineage>
        <taxon>Bacteria</taxon>
        <taxon>Bacillati</taxon>
        <taxon>Actinomycetota</taxon>
        <taxon>Actinomycetes</taxon>
        <taxon>Pseudonocardiales</taxon>
        <taxon>Pseudonocardiaceae</taxon>
        <taxon>Saccharothrix</taxon>
    </lineage>
</organism>
<evidence type="ECO:0008006" key="4">
    <source>
        <dbReference type="Google" id="ProtNLM"/>
    </source>
</evidence>
<evidence type="ECO:0000313" key="3">
    <source>
        <dbReference type="Proteomes" id="UP001500416"/>
    </source>
</evidence>
<accession>A0ABN0UBK6</accession>
<keyword evidence="3" id="KW-1185">Reference proteome</keyword>
<keyword evidence="1" id="KW-0732">Signal</keyword>
<evidence type="ECO:0000313" key="2">
    <source>
        <dbReference type="EMBL" id="GAA0245161.1"/>
    </source>
</evidence>
<feature type="chain" id="PRO_5047437736" description="Secreted protein" evidence="1">
    <location>
        <begin position="29"/>
        <end position="140"/>
    </location>
</feature>
<evidence type="ECO:0000256" key="1">
    <source>
        <dbReference type="SAM" id="SignalP"/>
    </source>
</evidence>
<proteinExistence type="predicted"/>
<protein>
    <recommendedName>
        <fullName evidence="4">Secreted protein</fullName>
    </recommendedName>
</protein>
<gene>
    <name evidence="2" type="ORF">GCM10010492_50640</name>
</gene>
<reference evidence="2 3" key="1">
    <citation type="journal article" date="2019" name="Int. J. Syst. Evol. Microbiol.">
        <title>The Global Catalogue of Microorganisms (GCM) 10K type strain sequencing project: providing services to taxonomists for standard genome sequencing and annotation.</title>
        <authorList>
            <consortium name="The Broad Institute Genomics Platform"/>
            <consortium name="The Broad Institute Genome Sequencing Center for Infectious Disease"/>
            <person name="Wu L."/>
            <person name="Ma J."/>
        </authorList>
    </citation>
    <scope>NUCLEOTIDE SEQUENCE [LARGE SCALE GENOMIC DNA]</scope>
    <source>
        <strain evidence="2 3">JCM 3380</strain>
    </source>
</reference>
<sequence>MRYIIKALTSMALALAVIVGVGASPAFAESYASYDIYETNGTKHARVWGTITWKSWNSFNIAKANISDLACDSQPVFWYIDVDYRWTGTKRFHNAGCNTSTYWSNVGASDIEGIRTIVIYVCRDTFIPECDSKAFSNPLR</sequence>
<dbReference type="Proteomes" id="UP001500416">
    <property type="component" value="Unassembled WGS sequence"/>
</dbReference>
<dbReference type="RefSeq" id="WP_343936367.1">
    <property type="nucleotide sequence ID" value="NZ_BAAABU010000013.1"/>
</dbReference>
<feature type="signal peptide" evidence="1">
    <location>
        <begin position="1"/>
        <end position="28"/>
    </location>
</feature>
<dbReference type="EMBL" id="BAAABU010000013">
    <property type="protein sequence ID" value="GAA0245161.1"/>
    <property type="molecule type" value="Genomic_DNA"/>
</dbReference>